<dbReference type="AlphaFoldDB" id="A0AAV9VX48"/>
<proteinExistence type="predicted"/>
<reference evidence="1 2" key="1">
    <citation type="submission" date="2023-08" db="EMBL/GenBank/DDBJ databases">
        <authorList>
            <person name="Palmer J.M."/>
        </authorList>
    </citation>
    <scope>NUCLEOTIDE SEQUENCE [LARGE SCALE GENOMIC DNA]</scope>
    <source>
        <strain evidence="1 2">TWF481</strain>
    </source>
</reference>
<gene>
    <name evidence="1" type="ORF">TWF481_011038</name>
</gene>
<evidence type="ECO:0000313" key="1">
    <source>
        <dbReference type="EMBL" id="KAK6498446.1"/>
    </source>
</evidence>
<evidence type="ECO:0000313" key="2">
    <source>
        <dbReference type="Proteomes" id="UP001370758"/>
    </source>
</evidence>
<accession>A0AAV9VX48</accession>
<dbReference type="EMBL" id="JAVHJL010000008">
    <property type="protein sequence ID" value="KAK6498446.1"/>
    <property type="molecule type" value="Genomic_DNA"/>
</dbReference>
<organism evidence="1 2">
    <name type="scientific">Arthrobotrys musiformis</name>
    <dbReference type="NCBI Taxonomy" id="47236"/>
    <lineage>
        <taxon>Eukaryota</taxon>
        <taxon>Fungi</taxon>
        <taxon>Dikarya</taxon>
        <taxon>Ascomycota</taxon>
        <taxon>Pezizomycotina</taxon>
        <taxon>Orbiliomycetes</taxon>
        <taxon>Orbiliales</taxon>
        <taxon>Orbiliaceae</taxon>
        <taxon>Arthrobotrys</taxon>
    </lineage>
</organism>
<protein>
    <submittedName>
        <fullName evidence="1">Uncharacterized protein</fullName>
    </submittedName>
</protein>
<keyword evidence="2" id="KW-1185">Reference proteome</keyword>
<name>A0AAV9VX48_9PEZI</name>
<sequence length="211" mass="25208">MPSYDTSIRNTRPRRLGDLKIRIGRIRRMDMCHLKWQYNIFKSPDYTEFERNNEIAFYCMANDPDATGLYNPTTKVYVEFTGKYGCETDISHFEHCTEDDIVWEMVYSQNDGCILGLPTKMFFAYWEPFVPCLVHDDIKNGLYLSTWSESFRHRWRCFLGRLFSFPRVAKWSGWAYVREQKEVVWRMFHKEDTASKKKAEQLVPFLTQGPE</sequence>
<dbReference type="Proteomes" id="UP001370758">
    <property type="component" value="Unassembled WGS sequence"/>
</dbReference>
<comment type="caution">
    <text evidence="1">The sequence shown here is derived from an EMBL/GenBank/DDBJ whole genome shotgun (WGS) entry which is preliminary data.</text>
</comment>